<keyword evidence="5" id="KW-0827">Tyrosine biosynthesis</keyword>
<evidence type="ECO:0000256" key="9">
    <source>
        <dbReference type="ARBA" id="ARBA00023141"/>
    </source>
</evidence>
<evidence type="ECO:0000256" key="2">
    <source>
        <dbReference type="ARBA" id="ARBA00007964"/>
    </source>
</evidence>
<evidence type="ECO:0000259" key="11">
    <source>
        <dbReference type="PROSITE" id="PS51176"/>
    </source>
</evidence>
<evidence type="ECO:0000256" key="3">
    <source>
        <dbReference type="ARBA" id="ARBA00012068"/>
    </source>
</evidence>
<dbReference type="AlphaFoldDB" id="A0A0C2VUG0"/>
<dbReference type="InterPro" id="IPR036291">
    <property type="entry name" value="NAD(P)-bd_dom_sf"/>
</dbReference>
<feature type="domain" description="ACT" evidence="12">
    <location>
        <begin position="297"/>
        <end position="367"/>
    </location>
</feature>
<dbReference type="CDD" id="cd04909">
    <property type="entry name" value="ACT_PDH-BS"/>
    <property type="match status" value="1"/>
</dbReference>
<dbReference type="PANTHER" id="PTHR21363:SF0">
    <property type="entry name" value="PREPHENATE DEHYDROGENASE [NADP(+)]"/>
    <property type="match status" value="1"/>
</dbReference>
<dbReference type="GO" id="GO:0006571">
    <property type="term" value="P:tyrosine biosynthetic process"/>
    <property type="evidence" value="ECO:0007669"/>
    <property type="project" value="UniProtKB-UniPathway"/>
</dbReference>
<accession>A0A0C2VUG0</accession>
<dbReference type="Gene3D" id="3.40.50.720">
    <property type="entry name" value="NAD(P)-binding Rossmann-like Domain"/>
    <property type="match status" value="1"/>
</dbReference>
<dbReference type="InterPro" id="IPR045865">
    <property type="entry name" value="ACT-like_dom_sf"/>
</dbReference>
<dbReference type="PATRIC" id="fig|220754.4.peg.2239"/>
<dbReference type="PANTHER" id="PTHR21363">
    <property type="entry name" value="PREPHENATE DEHYDROGENASE"/>
    <property type="match status" value="1"/>
</dbReference>
<comment type="similarity">
    <text evidence="2">Belongs to the prephenate/arogenate dehydrogenase family.</text>
</comment>
<dbReference type="NCBIfam" id="NF005107">
    <property type="entry name" value="PRK06545.1-5"/>
    <property type="match status" value="1"/>
</dbReference>
<evidence type="ECO:0000256" key="5">
    <source>
        <dbReference type="ARBA" id="ARBA00022498"/>
    </source>
</evidence>
<evidence type="ECO:0000256" key="8">
    <source>
        <dbReference type="ARBA" id="ARBA00023027"/>
    </source>
</evidence>
<dbReference type="InterPro" id="IPR003099">
    <property type="entry name" value="Prephen_DH"/>
</dbReference>
<reference evidence="13 14" key="1">
    <citation type="submission" date="2015-01" db="EMBL/GenBank/DDBJ databases">
        <title>Jeotgalibacillus campisalis genome sequencing.</title>
        <authorList>
            <person name="Goh K.M."/>
            <person name="Chan K.-G."/>
            <person name="Yaakop A.S."/>
            <person name="Ee R."/>
            <person name="Gan H.M."/>
            <person name="Chan C.S."/>
        </authorList>
    </citation>
    <scope>NUCLEOTIDE SEQUENCE [LARGE SCALE GENOMIC DNA]</scope>
    <source>
        <strain evidence="13 14">SF-57</strain>
    </source>
</reference>
<dbReference type="InterPro" id="IPR002912">
    <property type="entry name" value="ACT_dom"/>
</dbReference>
<organism evidence="13 14">
    <name type="scientific">Jeotgalibacillus campisalis</name>
    <dbReference type="NCBI Taxonomy" id="220754"/>
    <lineage>
        <taxon>Bacteria</taxon>
        <taxon>Bacillati</taxon>
        <taxon>Bacillota</taxon>
        <taxon>Bacilli</taxon>
        <taxon>Bacillales</taxon>
        <taxon>Caryophanaceae</taxon>
        <taxon>Jeotgalibacillus</taxon>
    </lineage>
</organism>
<dbReference type="InterPro" id="IPR008927">
    <property type="entry name" value="6-PGluconate_DH-like_C_sf"/>
</dbReference>
<feature type="domain" description="Prephenate/arogenate dehydrogenase" evidence="11">
    <location>
        <begin position="3"/>
        <end position="292"/>
    </location>
</feature>
<keyword evidence="14" id="KW-1185">Reference proteome</keyword>
<keyword evidence="9" id="KW-0057">Aromatic amino acid biosynthesis</keyword>
<evidence type="ECO:0000313" key="14">
    <source>
        <dbReference type="Proteomes" id="UP000031972"/>
    </source>
</evidence>
<comment type="catalytic activity">
    <reaction evidence="10">
        <text>prephenate + NAD(+) = 3-(4-hydroxyphenyl)pyruvate + CO2 + NADH</text>
        <dbReference type="Rhea" id="RHEA:13869"/>
        <dbReference type="ChEBI" id="CHEBI:16526"/>
        <dbReference type="ChEBI" id="CHEBI:29934"/>
        <dbReference type="ChEBI" id="CHEBI:36242"/>
        <dbReference type="ChEBI" id="CHEBI:57540"/>
        <dbReference type="ChEBI" id="CHEBI:57945"/>
        <dbReference type="EC" id="1.3.1.12"/>
    </reaction>
</comment>
<dbReference type="PROSITE" id="PS51671">
    <property type="entry name" value="ACT"/>
    <property type="match status" value="1"/>
</dbReference>
<dbReference type="OrthoDB" id="9802008at2"/>
<comment type="caution">
    <text evidence="13">The sequence shown here is derived from an EMBL/GenBank/DDBJ whole genome shotgun (WGS) entry which is preliminary data.</text>
</comment>
<dbReference type="PROSITE" id="PS51176">
    <property type="entry name" value="PDH_ADH"/>
    <property type="match status" value="1"/>
</dbReference>
<dbReference type="InterPro" id="IPR046826">
    <property type="entry name" value="PDH_N"/>
</dbReference>
<evidence type="ECO:0000256" key="10">
    <source>
        <dbReference type="ARBA" id="ARBA00049260"/>
    </source>
</evidence>
<dbReference type="GO" id="GO:0004665">
    <property type="term" value="F:prephenate dehydrogenase (NADP+) activity"/>
    <property type="evidence" value="ECO:0007669"/>
    <property type="project" value="InterPro"/>
</dbReference>
<dbReference type="SUPFAM" id="SSF48179">
    <property type="entry name" value="6-phosphogluconate dehydrogenase C-terminal domain-like"/>
    <property type="match status" value="1"/>
</dbReference>
<sequence>MEGTVVIVGLGLIGGSIGLSISQENPRANVIGYDINRKETRLAMAMNAISEIGTDLKQDIERADLIFLCTPVFQTEKLIDEISAWHIKDNAIITDVGSTKKRIMQKAKVFDEIGCPFIGGHPMAGSHKSGVAASKVLLFENAFYLLTPGNSATDFHVEQLKKWLAGTRAKFLVVDPMEHDEITGMVSHFPHIVASSLVHQVKKVHAKQPLISRLAAGGFRDLSRIASSDPVMWRDITMHNTEVLKSLLIGWQDEMNKVVNLLEQQDSEEMYLYFKEAKNFRDDMPILQKGAIPSFYDLFVDIPDYPGIIHEITGHLAKEAISIVNIRIMETREDIYGVLSISFQTEEDRKKGEACIRSTTSYEVFTV</sequence>
<dbReference type="GO" id="GO:0070403">
    <property type="term" value="F:NAD+ binding"/>
    <property type="evidence" value="ECO:0007669"/>
    <property type="project" value="InterPro"/>
</dbReference>
<dbReference type="EMBL" id="JXRR01000014">
    <property type="protein sequence ID" value="KIL48056.1"/>
    <property type="molecule type" value="Genomic_DNA"/>
</dbReference>
<dbReference type="Proteomes" id="UP000031972">
    <property type="component" value="Unassembled WGS sequence"/>
</dbReference>
<evidence type="ECO:0000256" key="6">
    <source>
        <dbReference type="ARBA" id="ARBA00022605"/>
    </source>
</evidence>
<gene>
    <name evidence="13" type="ORF">KR50_22230</name>
</gene>
<dbReference type="InterPro" id="IPR046825">
    <property type="entry name" value="PDH_C"/>
</dbReference>
<dbReference type="InterPro" id="IPR050812">
    <property type="entry name" value="Preph/Arog_dehydrog"/>
</dbReference>
<dbReference type="SUPFAM" id="SSF51735">
    <property type="entry name" value="NAD(P)-binding Rossmann-fold domains"/>
    <property type="match status" value="1"/>
</dbReference>
<dbReference type="Gene3D" id="1.10.3660.10">
    <property type="entry name" value="6-phosphogluconate dehydrogenase C-terminal like domain"/>
    <property type="match status" value="1"/>
</dbReference>
<keyword evidence="6" id="KW-0028">Amino-acid biosynthesis</keyword>
<protein>
    <recommendedName>
        <fullName evidence="4">Prephenate dehydrogenase</fullName>
        <ecNumber evidence="3">1.3.1.12</ecNumber>
    </recommendedName>
</protein>
<keyword evidence="8" id="KW-0520">NAD</keyword>
<dbReference type="RefSeq" id="WP_041058005.1">
    <property type="nucleotide sequence ID" value="NZ_JXRR01000014.1"/>
</dbReference>
<name>A0A0C2VUG0_9BACL</name>
<dbReference type="Pfam" id="PF02153">
    <property type="entry name" value="PDH_N"/>
    <property type="match status" value="1"/>
</dbReference>
<dbReference type="UniPathway" id="UPA00122">
    <property type="reaction ID" value="UER00961"/>
</dbReference>
<evidence type="ECO:0000256" key="4">
    <source>
        <dbReference type="ARBA" id="ARBA00016891"/>
    </source>
</evidence>
<dbReference type="GO" id="GO:0008977">
    <property type="term" value="F:prephenate dehydrogenase (NAD+) activity"/>
    <property type="evidence" value="ECO:0007669"/>
    <property type="project" value="UniProtKB-EC"/>
</dbReference>
<dbReference type="FunFam" id="1.10.3660.10:FF:000003">
    <property type="entry name" value="Prephenate dehydrogenase"/>
    <property type="match status" value="1"/>
</dbReference>
<dbReference type="FunFam" id="3.40.50.720:FF:000208">
    <property type="entry name" value="Prephenate dehydrogenase"/>
    <property type="match status" value="1"/>
</dbReference>
<evidence type="ECO:0000259" key="12">
    <source>
        <dbReference type="PROSITE" id="PS51671"/>
    </source>
</evidence>
<evidence type="ECO:0000256" key="1">
    <source>
        <dbReference type="ARBA" id="ARBA00005067"/>
    </source>
</evidence>
<keyword evidence="7 13" id="KW-0560">Oxidoreductase</keyword>
<dbReference type="EC" id="1.3.1.12" evidence="3"/>
<evidence type="ECO:0000256" key="7">
    <source>
        <dbReference type="ARBA" id="ARBA00023002"/>
    </source>
</evidence>
<proteinExistence type="inferred from homology"/>
<dbReference type="Pfam" id="PF20463">
    <property type="entry name" value="PDH_C"/>
    <property type="match status" value="1"/>
</dbReference>
<dbReference type="SUPFAM" id="SSF55021">
    <property type="entry name" value="ACT-like"/>
    <property type="match status" value="1"/>
</dbReference>
<comment type="pathway">
    <text evidence="1">Amino-acid biosynthesis; L-tyrosine biosynthesis; (4-hydroxyphenyl)pyruvate from prephenate (NAD(+) route): step 1/1.</text>
</comment>
<evidence type="ECO:0000313" key="13">
    <source>
        <dbReference type="EMBL" id="KIL48056.1"/>
    </source>
</evidence>